<comment type="caution">
    <text evidence="1">The sequence shown here is derived from an EMBL/GenBank/DDBJ whole genome shotgun (WGS) entry which is preliminary data.</text>
</comment>
<dbReference type="EMBL" id="JBHRTF010000005">
    <property type="protein sequence ID" value="MFC3116637.1"/>
    <property type="molecule type" value="Genomic_DNA"/>
</dbReference>
<name>A0ABV7FGK5_9GAMM</name>
<reference evidence="2" key="1">
    <citation type="journal article" date="2019" name="Int. J. Syst. Evol. Microbiol.">
        <title>The Global Catalogue of Microorganisms (GCM) 10K type strain sequencing project: providing services to taxonomists for standard genome sequencing and annotation.</title>
        <authorList>
            <consortium name="The Broad Institute Genomics Platform"/>
            <consortium name="The Broad Institute Genome Sequencing Center for Infectious Disease"/>
            <person name="Wu L."/>
            <person name="Ma J."/>
        </authorList>
    </citation>
    <scope>NUCLEOTIDE SEQUENCE [LARGE SCALE GENOMIC DNA]</scope>
    <source>
        <strain evidence="2">KCTC 52237</strain>
    </source>
</reference>
<keyword evidence="2" id="KW-1185">Reference proteome</keyword>
<gene>
    <name evidence="1" type="ORF">ACFODX_13780</name>
</gene>
<accession>A0ABV7FGK5</accession>
<protein>
    <submittedName>
        <fullName evidence="1">Uncharacterized protein</fullName>
    </submittedName>
</protein>
<dbReference type="RefSeq" id="WP_378120137.1">
    <property type="nucleotide sequence ID" value="NZ_JBHRTF010000005.1"/>
</dbReference>
<evidence type="ECO:0000313" key="2">
    <source>
        <dbReference type="Proteomes" id="UP001595555"/>
    </source>
</evidence>
<dbReference type="Proteomes" id="UP001595555">
    <property type="component" value="Unassembled WGS sequence"/>
</dbReference>
<evidence type="ECO:0000313" key="1">
    <source>
        <dbReference type="EMBL" id="MFC3116637.1"/>
    </source>
</evidence>
<organism evidence="1 2">
    <name type="scientific">Cellvibrio fontiphilus</name>
    <dbReference type="NCBI Taxonomy" id="1815559"/>
    <lineage>
        <taxon>Bacteria</taxon>
        <taxon>Pseudomonadati</taxon>
        <taxon>Pseudomonadota</taxon>
        <taxon>Gammaproteobacteria</taxon>
        <taxon>Cellvibrionales</taxon>
        <taxon>Cellvibrionaceae</taxon>
        <taxon>Cellvibrio</taxon>
    </lineage>
</organism>
<feature type="non-terminal residue" evidence="1">
    <location>
        <position position="1"/>
    </location>
</feature>
<proteinExistence type="predicted"/>
<sequence>APGYLAEYLLLQVWAPPYRVKNDKKTGEINHTRRSSTAHFVRSTGCKSLFCGFAAQKVSTKKTNLQPAAELNVVR</sequence>